<dbReference type="SMART" id="SM00184">
    <property type="entry name" value="RING"/>
    <property type="match status" value="1"/>
</dbReference>
<dbReference type="GO" id="GO:0005634">
    <property type="term" value="C:nucleus"/>
    <property type="evidence" value="ECO:0000318"/>
    <property type="project" value="GO_Central"/>
</dbReference>
<dbReference type="InterPro" id="IPR001841">
    <property type="entry name" value="Znf_RING"/>
</dbReference>
<dbReference type="Gene3D" id="3.30.40.10">
    <property type="entry name" value="Zinc/RING finger domain, C3HC4 (zinc finger)"/>
    <property type="match status" value="1"/>
</dbReference>
<dbReference type="InterPro" id="IPR013083">
    <property type="entry name" value="Znf_RING/FYVE/PHD"/>
</dbReference>
<gene>
    <name evidence="6" type="ORF">AMTR_s00016p00232850</name>
</gene>
<dbReference type="GO" id="GO:0061630">
    <property type="term" value="F:ubiquitin protein ligase activity"/>
    <property type="evidence" value="ECO:0007669"/>
    <property type="project" value="InterPro"/>
</dbReference>
<sequence length="213" mass="23738">MCRFIDLVSRHILFILWRQTGDPIMHRLRSNRKRNQDLELRLGPSTLPKRSTMATRCSLSFPNPITIEDDDDDEIQISTSRAFAEARGVSLHGASWGTIITDEDLELRLGFGGHSGYSGNPPRAISICDDGEEDDLRCVKKKKGGLASTSVEVKLTCAICMDTMKEETSTVCGHLFCKPCITSAIQAQKKCPQCRRKLSNNNIHRIYLPGANS</sequence>
<accession>W1P8W7</accession>
<evidence type="ECO:0000256" key="2">
    <source>
        <dbReference type="ARBA" id="ARBA00022771"/>
    </source>
</evidence>
<dbReference type="Gramene" id="ERN06317">
    <property type="protein sequence ID" value="ERN06317"/>
    <property type="gene ID" value="AMTR_s00016p00232850"/>
</dbReference>
<protein>
    <recommendedName>
        <fullName evidence="5">RING-type domain-containing protein</fullName>
    </recommendedName>
</protein>
<reference evidence="7" key="1">
    <citation type="journal article" date="2013" name="Science">
        <title>The Amborella genome and the evolution of flowering plants.</title>
        <authorList>
            <consortium name="Amborella Genome Project"/>
        </authorList>
    </citation>
    <scope>NUCLEOTIDE SEQUENCE [LARGE SCALE GENOMIC DNA]</scope>
</reference>
<dbReference type="AlphaFoldDB" id="W1P8W7"/>
<dbReference type="Proteomes" id="UP000017836">
    <property type="component" value="Unassembled WGS sequence"/>
</dbReference>
<dbReference type="GO" id="GO:0032183">
    <property type="term" value="F:SUMO binding"/>
    <property type="evidence" value="ECO:0000318"/>
    <property type="project" value="GO_Central"/>
</dbReference>
<keyword evidence="7" id="KW-1185">Reference proteome</keyword>
<keyword evidence="2 4" id="KW-0863">Zinc-finger</keyword>
<keyword evidence="3" id="KW-0862">Zinc</keyword>
<evidence type="ECO:0000256" key="4">
    <source>
        <dbReference type="PROSITE-ProRule" id="PRU00175"/>
    </source>
</evidence>
<dbReference type="Pfam" id="PF13923">
    <property type="entry name" value="zf-C3HC4_2"/>
    <property type="match status" value="1"/>
</dbReference>
<dbReference type="InterPro" id="IPR017907">
    <property type="entry name" value="Znf_RING_CS"/>
</dbReference>
<dbReference type="eggNOG" id="KOG0320">
    <property type="taxonomic scope" value="Eukaryota"/>
</dbReference>
<dbReference type="OMA" id="MTANCAL"/>
<name>W1P8W7_AMBTC</name>
<dbReference type="PANTHER" id="PTHR47094">
    <property type="entry name" value="ELFLESS, ISOFORM B"/>
    <property type="match status" value="1"/>
</dbReference>
<dbReference type="PROSITE" id="PS50089">
    <property type="entry name" value="ZF_RING_2"/>
    <property type="match status" value="1"/>
</dbReference>
<dbReference type="PROSITE" id="PS00518">
    <property type="entry name" value="ZF_RING_1"/>
    <property type="match status" value="1"/>
</dbReference>
<feature type="domain" description="RING-type" evidence="5">
    <location>
        <begin position="157"/>
        <end position="195"/>
    </location>
</feature>
<dbReference type="HOGENOM" id="CLU_072702_2_0_1"/>
<dbReference type="GO" id="GO:0008270">
    <property type="term" value="F:zinc ion binding"/>
    <property type="evidence" value="ECO:0007669"/>
    <property type="project" value="UniProtKB-KW"/>
</dbReference>
<dbReference type="PANTHER" id="PTHR47094:SF17">
    <property type="entry name" value="E3 UBIQUITIN-PROTEIN LIGASE COMPLEX SLX8-RFP SUBUNIT SLX8-LIKE ISOFORM X1"/>
    <property type="match status" value="1"/>
</dbReference>
<keyword evidence="1" id="KW-0479">Metal-binding</keyword>
<evidence type="ECO:0000256" key="1">
    <source>
        <dbReference type="ARBA" id="ARBA00022723"/>
    </source>
</evidence>
<dbReference type="SUPFAM" id="SSF57850">
    <property type="entry name" value="RING/U-box"/>
    <property type="match status" value="1"/>
</dbReference>
<evidence type="ECO:0000259" key="5">
    <source>
        <dbReference type="PROSITE" id="PS50089"/>
    </source>
</evidence>
<evidence type="ECO:0000313" key="7">
    <source>
        <dbReference type="Proteomes" id="UP000017836"/>
    </source>
</evidence>
<evidence type="ECO:0000256" key="3">
    <source>
        <dbReference type="ARBA" id="ARBA00022833"/>
    </source>
</evidence>
<dbReference type="STRING" id="13333.W1P8W7"/>
<evidence type="ECO:0000313" key="6">
    <source>
        <dbReference type="EMBL" id="ERN06317.1"/>
    </source>
</evidence>
<dbReference type="EMBL" id="KI393908">
    <property type="protein sequence ID" value="ERN06317.1"/>
    <property type="molecule type" value="Genomic_DNA"/>
</dbReference>
<dbReference type="GO" id="GO:0006511">
    <property type="term" value="P:ubiquitin-dependent protein catabolic process"/>
    <property type="evidence" value="ECO:0000318"/>
    <property type="project" value="GO_Central"/>
</dbReference>
<proteinExistence type="predicted"/>
<organism evidence="6 7">
    <name type="scientific">Amborella trichopoda</name>
    <dbReference type="NCBI Taxonomy" id="13333"/>
    <lineage>
        <taxon>Eukaryota</taxon>
        <taxon>Viridiplantae</taxon>
        <taxon>Streptophyta</taxon>
        <taxon>Embryophyta</taxon>
        <taxon>Tracheophyta</taxon>
        <taxon>Spermatophyta</taxon>
        <taxon>Magnoliopsida</taxon>
        <taxon>Amborellales</taxon>
        <taxon>Amborellaceae</taxon>
        <taxon>Amborella</taxon>
    </lineage>
</organism>
<dbReference type="InterPro" id="IPR049627">
    <property type="entry name" value="SLX8"/>
</dbReference>